<gene>
    <name evidence="3" type="ORF">JCM16418_2785</name>
</gene>
<dbReference type="STRING" id="1236976.JCM16418_2785"/>
<dbReference type="EMBL" id="BAVZ01000007">
    <property type="protein sequence ID" value="GAF08696.1"/>
    <property type="molecule type" value="Genomic_DNA"/>
</dbReference>
<dbReference type="OrthoDB" id="9771073at2"/>
<feature type="domain" description="NAD-dependent epimerase/dehydratase" evidence="2">
    <location>
        <begin position="4"/>
        <end position="229"/>
    </location>
</feature>
<dbReference type="InterPro" id="IPR001509">
    <property type="entry name" value="Epimerase_deHydtase"/>
</dbReference>
<dbReference type="InterPro" id="IPR036291">
    <property type="entry name" value="NAD(P)-bd_dom_sf"/>
</dbReference>
<dbReference type="AlphaFoldDB" id="W7YVR2"/>
<dbReference type="PANTHER" id="PTHR43000">
    <property type="entry name" value="DTDP-D-GLUCOSE 4,6-DEHYDRATASE-RELATED"/>
    <property type="match status" value="1"/>
</dbReference>
<keyword evidence="4" id="KW-1185">Reference proteome</keyword>
<comment type="similarity">
    <text evidence="1">Belongs to the NAD(P)-dependent epimerase/dehydratase family.</text>
</comment>
<dbReference type="Gene3D" id="3.40.50.720">
    <property type="entry name" value="NAD(P)-binding Rossmann-like Domain"/>
    <property type="match status" value="1"/>
</dbReference>
<evidence type="ECO:0000256" key="1">
    <source>
        <dbReference type="ARBA" id="ARBA00007637"/>
    </source>
</evidence>
<evidence type="ECO:0000259" key="2">
    <source>
        <dbReference type="Pfam" id="PF01370"/>
    </source>
</evidence>
<proteinExistence type="inferred from homology"/>
<accession>W7YVR2</accession>
<dbReference type="SUPFAM" id="SSF51735">
    <property type="entry name" value="NAD(P)-binding Rossmann-fold domains"/>
    <property type="match status" value="1"/>
</dbReference>
<dbReference type="Proteomes" id="UP000019364">
    <property type="component" value="Unassembled WGS sequence"/>
</dbReference>
<evidence type="ECO:0000313" key="3">
    <source>
        <dbReference type="EMBL" id="GAF08696.1"/>
    </source>
</evidence>
<dbReference type="Pfam" id="PF01370">
    <property type="entry name" value="Epimerase"/>
    <property type="match status" value="1"/>
</dbReference>
<comment type="caution">
    <text evidence="3">The sequence shown here is derived from an EMBL/GenBank/DDBJ whole genome shotgun (WGS) entry which is preliminary data.</text>
</comment>
<dbReference type="eggNOG" id="COG0451">
    <property type="taxonomic scope" value="Bacteria"/>
</dbReference>
<sequence>MKTVVVTGGAGFIGSHLVKGLIKQQYKVHVIDNLATGYQDRVHAEAELHVQDIRSSETWATICQIKPDTVFHLAAQADVQQSIKEPWLDMDTNVGGTLNMLGACRAASVRKFIFASTSAVYGNLQRDILHEDDPTSPLSFYGLSKLTAERYIDLYEQLFGLSYTILRFANVYGPGQTAKGEGGVIAIFMNQLHQDLPLTINGDGEQTRDFVYVQDVVQALIKAAELKDSDTLHVSTALRTSVNRLVELLQYCHGSHIPVIHRQHQSGDIQHSCLSNTKTKANLSWNPAYTIESGIAATYHYHRNQSI</sequence>
<dbReference type="Gene3D" id="3.90.25.10">
    <property type="entry name" value="UDP-galactose 4-epimerase, domain 1"/>
    <property type="match status" value="1"/>
</dbReference>
<reference evidence="3 4" key="1">
    <citation type="journal article" date="2014" name="Genome Announc.">
        <title>Draft Genome Sequence of Paenibacillus pini JCM 16418T, Isolated from the Rhizosphere of Pine Tree.</title>
        <authorList>
            <person name="Yuki M."/>
            <person name="Oshima K."/>
            <person name="Suda W."/>
            <person name="Oshida Y."/>
            <person name="Kitamura K."/>
            <person name="Iida Y."/>
            <person name="Hattori M."/>
            <person name="Ohkuma M."/>
        </authorList>
    </citation>
    <scope>NUCLEOTIDE SEQUENCE [LARGE SCALE GENOMIC DNA]</scope>
    <source>
        <strain evidence="3 4">JCM 16418</strain>
    </source>
</reference>
<organism evidence="3 4">
    <name type="scientific">Paenibacillus pini JCM 16418</name>
    <dbReference type="NCBI Taxonomy" id="1236976"/>
    <lineage>
        <taxon>Bacteria</taxon>
        <taxon>Bacillati</taxon>
        <taxon>Bacillota</taxon>
        <taxon>Bacilli</taxon>
        <taxon>Bacillales</taxon>
        <taxon>Paenibacillaceae</taxon>
        <taxon>Paenibacillus</taxon>
    </lineage>
</organism>
<evidence type="ECO:0000313" key="4">
    <source>
        <dbReference type="Proteomes" id="UP000019364"/>
    </source>
</evidence>
<protein>
    <submittedName>
        <fullName evidence="3">UDP-glucose 4-epimerase</fullName>
    </submittedName>
</protein>
<name>W7YVR2_9BACL</name>
<dbReference type="RefSeq" id="WP_036649291.1">
    <property type="nucleotide sequence ID" value="NZ_BAVZ01000007.1"/>
</dbReference>